<dbReference type="AlphaFoldDB" id="A0A9J5WV06"/>
<comment type="caution">
    <text evidence="1">The sequence shown here is derived from an EMBL/GenBank/DDBJ whole genome shotgun (WGS) entry which is preliminary data.</text>
</comment>
<keyword evidence="2" id="KW-1185">Reference proteome</keyword>
<reference evidence="1 2" key="1">
    <citation type="submission" date="2020-09" db="EMBL/GenBank/DDBJ databases">
        <title>De no assembly of potato wild relative species, Solanum commersonii.</title>
        <authorList>
            <person name="Cho K."/>
        </authorList>
    </citation>
    <scope>NUCLEOTIDE SEQUENCE [LARGE SCALE GENOMIC DNA]</scope>
    <source>
        <strain evidence="1">LZ3.2</strain>
        <tissue evidence="1">Leaf</tissue>
    </source>
</reference>
<organism evidence="1 2">
    <name type="scientific">Solanum commersonii</name>
    <name type="common">Commerson's wild potato</name>
    <name type="synonym">Commerson's nightshade</name>
    <dbReference type="NCBI Taxonomy" id="4109"/>
    <lineage>
        <taxon>Eukaryota</taxon>
        <taxon>Viridiplantae</taxon>
        <taxon>Streptophyta</taxon>
        <taxon>Embryophyta</taxon>
        <taxon>Tracheophyta</taxon>
        <taxon>Spermatophyta</taxon>
        <taxon>Magnoliopsida</taxon>
        <taxon>eudicotyledons</taxon>
        <taxon>Gunneridae</taxon>
        <taxon>Pentapetalae</taxon>
        <taxon>asterids</taxon>
        <taxon>lamiids</taxon>
        <taxon>Solanales</taxon>
        <taxon>Solanaceae</taxon>
        <taxon>Solanoideae</taxon>
        <taxon>Solaneae</taxon>
        <taxon>Solanum</taxon>
    </lineage>
</organism>
<protein>
    <submittedName>
        <fullName evidence="1">Uncharacterized protein</fullName>
    </submittedName>
</protein>
<sequence length="106" mass="12204">MSYEGYKSDGIVVGQSISFMNIKAVISVELDINEISKVHTDAEMFCFVYLLNSSDAVDAFINNGPPWRSFSSEIGNRRKFIRQRLQINLKIFVQSIDEIDHSWMNH</sequence>
<dbReference type="EMBL" id="JACXVP010000010">
    <property type="protein sequence ID" value="KAG5579659.1"/>
    <property type="molecule type" value="Genomic_DNA"/>
</dbReference>
<evidence type="ECO:0000313" key="1">
    <source>
        <dbReference type="EMBL" id="KAG5579659.1"/>
    </source>
</evidence>
<name>A0A9J5WV06_SOLCO</name>
<evidence type="ECO:0000313" key="2">
    <source>
        <dbReference type="Proteomes" id="UP000824120"/>
    </source>
</evidence>
<proteinExistence type="predicted"/>
<dbReference type="Proteomes" id="UP000824120">
    <property type="component" value="Chromosome 10"/>
</dbReference>
<accession>A0A9J5WV06</accession>
<gene>
    <name evidence="1" type="ORF">H5410_050286</name>
</gene>